<feature type="region of interest" description="Disordered" evidence="1">
    <location>
        <begin position="239"/>
        <end position="259"/>
    </location>
</feature>
<comment type="caution">
    <text evidence="2">The sequence shown here is derived from an EMBL/GenBank/DDBJ whole genome shotgun (WGS) entry which is preliminary data.</text>
</comment>
<dbReference type="Proteomes" id="UP001210261">
    <property type="component" value="Unassembled WGS sequence"/>
</dbReference>
<evidence type="ECO:0000313" key="2">
    <source>
        <dbReference type="EMBL" id="MDA3969580.1"/>
    </source>
</evidence>
<sequence>MNLSKTIRSFFATVIVGIEVDNKSCIIASKFYKNGKNIDTQTKEFKTIPGELPAQAVRYVKKIRTKNPFTYISTLSSSIIQGAIHNEKEVEFEKYGINPNEIVQKNQNSWLVYVSKDGIAETKKRFLKLGADFIISPFMVLYYLSKNIFQDSCKLYILFQRSNITMIVTNKNEGVLFGGYYVLDSEIDSELKVVENTYNFDDEDDLSSGIQDELSDVDGIDFSHNGSDEELIEVLKGDDSDFDSSDESSGEDNSGDDLNDYARVTTASKFIQTALNEFYNNELYKSEFINDIVVFNPHNIEEETLKQIENITMLEVRIEECNISEVLANLGYESYKYFDEKGQV</sequence>
<reference evidence="2 3" key="1">
    <citation type="submission" date="2023-01" db="EMBL/GenBank/DDBJ databases">
        <title>Description of Helicobacter ibis sp. nov. isolated from faecal droppings of black-faced ibis (Theristicus melanopis).</title>
        <authorList>
            <person name="Lopez-Cantillo M."/>
            <person name="Vidal-Veuthey B."/>
            <person name="Mella A."/>
            <person name="De La Haba R."/>
            <person name="Collado L."/>
        </authorList>
    </citation>
    <scope>NUCLEOTIDE SEQUENCE [LARGE SCALE GENOMIC DNA]</scope>
    <source>
        <strain evidence="2 3">A82</strain>
    </source>
</reference>
<evidence type="ECO:0000256" key="1">
    <source>
        <dbReference type="SAM" id="MobiDB-lite"/>
    </source>
</evidence>
<name>A0ABT4VHH5_9HELI</name>
<feature type="compositionally biased region" description="Acidic residues" evidence="1">
    <location>
        <begin position="240"/>
        <end position="259"/>
    </location>
</feature>
<protein>
    <submittedName>
        <fullName evidence="2">Uncharacterized protein</fullName>
    </submittedName>
</protein>
<organism evidence="2 3">
    <name type="scientific">Helicobacter ibis</name>
    <dbReference type="NCBI Taxonomy" id="2962633"/>
    <lineage>
        <taxon>Bacteria</taxon>
        <taxon>Pseudomonadati</taxon>
        <taxon>Campylobacterota</taxon>
        <taxon>Epsilonproteobacteria</taxon>
        <taxon>Campylobacterales</taxon>
        <taxon>Helicobacteraceae</taxon>
        <taxon>Helicobacter</taxon>
    </lineage>
</organism>
<evidence type="ECO:0000313" key="3">
    <source>
        <dbReference type="Proteomes" id="UP001210261"/>
    </source>
</evidence>
<accession>A0ABT4VHH5</accession>
<dbReference type="RefSeq" id="WP_271021940.1">
    <property type="nucleotide sequence ID" value="NZ_JAQHXR010000006.1"/>
</dbReference>
<proteinExistence type="predicted"/>
<keyword evidence="3" id="KW-1185">Reference proteome</keyword>
<dbReference type="EMBL" id="JAQHXR010000006">
    <property type="protein sequence ID" value="MDA3969580.1"/>
    <property type="molecule type" value="Genomic_DNA"/>
</dbReference>
<gene>
    <name evidence="2" type="ORF">PF021_07860</name>
</gene>